<dbReference type="PANTHER" id="PTHR43918">
    <property type="entry name" value="ACETYLCHOLINESTERASE"/>
    <property type="match status" value="1"/>
</dbReference>
<proteinExistence type="inferred from homology"/>
<dbReference type="InterPro" id="IPR002018">
    <property type="entry name" value="CarbesteraseB"/>
</dbReference>
<evidence type="ECO:0000256" key="2">
    <source>
        <dbReference type="ARBA" id="ARBA00022487"/>
    </source>
</evidence>
<dbReference type="GO" id="GO:0005615">
    <property type="term" value="C:extracellular space"/>
    <property type="evidence" value="ECO:0007669"/>
    <property type="project" value="TreeGrafter"/>
</dbReference>
<evidence type="ECO:0000313" key="8">
    <source>
        <dbReference type="Proteomes" id="UP000728032"/>
    </source>
</evidence>
<dbReference type="Pfam" id="PF00135">
    <property type="entry name" value="COesterase"/>
    <property type="match status" value="1"/>
</dbReference>
<evidence type="ECO:0000256" key="3">
    <source>
        <dbReference type="ARBA" id="ARBA00022801"/>
    </source>
</evidence>
<gene>
    <name evidence="7" type="ORF">ONB1V03_LOCUS19212</name>
</gene>
<dbReference type="Proteomes" id="UP000728032">
    <property type="component" value="Unassembled WGS sequence"/>
</dbReference>
<reference evidence="7" key="1">
    <citation type="submission" date="2020-11" db="EMBL/GenBank/DDBJ databases">
        <authorList>
            <person name="Tran Van P."/>
        </authorList>
    </citation>
    <scope>NUCLEOTIDE SEQUENCE</scope>
</reference>
<dbReference type="EC" id="3.1.1.-" evidence="5"/>
<dbReference type="OrthoDB" id="6430787at2759"/>
<comment type="similarity">
    <text evidence="1 5">Belongs to the type-B carboxylesterase/lipase family.</text>
</comment>
<evidence type="ECO:0000313" key="7">
    <source>
        <dbReference type="EMBL" id="CAD7662652.1"/>
    </source>
</evidence>
<dbReference type="PANTHER" id="PTHR43918:SF4">
    <property type="entry name" value="CARBOXYLIC ESTER HYDROLASE"/>
    <property type="match status" value="1"/>
</dbReference>
<sequence length="341" mass="38550">VRDNIHAFGGDRDQITIFGQSAGSWSVSAHILSPLSKGLFKRAIMESGSHLYNKDRDVISKSESILVGKQMAKDFKCSESEDWLQCLRSIDAKEFNKYTKSITYPVLGTDFLPISAQKAFQEMKFNSDVDIIAGVATNEGSMFGAIFGLQPTGNTTLDDIKKAIKAADDVYHNLDIHKLEEFYLRNVDKTSPLALREAFSDLLGDLMLKCPTYQFAKQFATSVQNEHQVYFYQVTYMSKTFAKATHCDMPGMGICHCAEAEFVFGEPVTSADYSELDKKFSLVIMKMWTNFAKYGQPDIEWPHLFSNNTIEVKNLNPNPRPNWFVNPYAATCDGVWKDYFL</sequence>
<keyword evidence="4" id="KW-0325">Glycoprotein</keyword>
<dbReference type="Gene3D" id="3.40.50.1820">
    <property type="entry name" value="alpha/beta hydrolase"/>
    <property type="match status" value="1"/>
</dbReference>
<feature type="non-terminal residue" evidence="7">
    <location>
        <position position="1"/>
    </location>
</feature>
<evidence type="ECO:0000256" key="1">
    <source>
        <dbReference type="ARBA" id="ARBA00005964"/>
    </source>
</evidence>
<protein>
    <recommendedName>
        <fullName evidence="5">Carboxylic ester hydrolase</fullName>
        <ecNumber evidence="5">3.1.1.-</ecNumber>
    </recommendedName>
</protein>
<accession>A0A7R9MM79</accession>
<dbReference type="GO" id="GO:0003990">
    <property type="term" value="F:acetylcholinesterase activity"/>
    <property type="evidence" value="ECO:0007669"/>
    <property type="project" value="TreeGrafter"/>
</dbReference>
<dbReference type="GO" id="GO:0019695">
    <property type="term" value="P:choline metabolic process"/>
    <property type="evidence" value="ECO:0007669"/>
    <property type="project" value="TreeGrafter"/>
</dbReference>
<keyword evidence="8" id="KW-1185">Reference proteome</keyword>
<dbReference type="EMBL" id="OC943554">
    <property type="protein sequence ID" value="CAD7662652.1"/>
    <property type="molecule type" value="Genomic_DNA"/>
</dbReference>
<organism evidence="7">
    <name type="scientific">Oppiella nova</name>
    <dbReference type="NCBI Taxonomy" id="334625"/>
    <lineage>
        <taxon>Eukaryota</taxon>
        <taxon>Metazoa</taxon>
        <taxon>Ecdysozoa</taxon>
        <taxon>Arthropoda</taxon>
        <taxon>Chelicerata</taxon>
        <taxon>Arachnida</taxon>
        <taxon>Acari</taxon>
        <taxon>Acariformes</taxon>
        <taxon>Sarcoptiformes</taxon>
        <taxon>Oribatida</taxon>
        <taxon>Brachypylina</taxon>
        <taxon>Oppioidea</taxon>
        <taxon>Oppiidae</taxon>
        <taxon>Oppiella</taxon>
    </lineage>
</organism>
<dbReference type="GO" id="GO:0006581">
    <property type="term" value="P:acetylcholine catabolic process"/>
    <property type="evidence" value="ECO:0007669"/>
    <property type="project" value="TreeGrafter"/>
</dbReference>
<dbReference type="PROSITE" id="PS00122">
    <property type="entry name" value="CARBOXYLESTERASE_B_1"/>
    <property type="match status" value="1"/>
</dbReference>
<keyword evidence="2" id="KW-0719">Serine esterase</keyword>
<dbReference type="InterPro" id="IPR019826">
    <property type="entry name" value="Carboxylesterase_B_AS"/>
</dbReference>
<dbReference type="EMBL" id="CAJPVJ010028729">
    <property type="protein sequence ID" value="CAG2179788.1"/>
    <property type="molecule type" value="Genomic_DNA"/>
</dbReference>
<dbReference type="AlphaFoldDB" id="A0A7R9MM79"/>
<dbReference type="InterPro" id="IPR050654">
    <property type="entry name" value="AChE-related_enzymes"/>
</dbReference>
<name>A0A7R9MM79_9ACAR</name>
<dbReference type="GO" id="GO:0005886">
    <property type="term" value="C:plasma membrane"/>
    <property type="evidence" value="ECO:0007669"/>
    <property type="project" value="TreeGrafter"/>
</dbReference>
<evidence type="ECO:0000259" key="6">
    <source>
        <dbReference type="Pfam" id="PF00135"/>
    </source>
</evidence>
<feature type="domain" description="Carboxylesterase type B" evidence="6">
    <location>
        <begin position="1"/>
        <end position="318"/>
    </location>
</feature>
<evidence type="ECO:0000256" key="5">
    <source>
        <dbReference type="RuleBase" id="RU361235"/>
    </source>
</evidence>
<evidence type="ECO:0000256" key="4">
    <source>
        <dbReference type="ARBA" id="ARBA00023180"/>
    </source>
</evidence>
<dbReference type="InterPro" id="IPR029058">
    <property type="entry name" value="AB_hydrolase_fold"/>
</dbReference>
<keyword evidence="3 5" id="KW-0378">Hydrolase</keyword>
<dbReference type="SUPFAM" id="SSF53474">
    <property type="entry name" value="alpha/beta-Hydrolases"/>
    <property type="match status" value="1"/>
</dbReference>